<evidence type="ECO:0000256" key="7">
    <source>
        <dbReference type="ARBA" id="ARBA00022723"/>
    </source>
</evidence>
<accession>A0A3B1CVK8</accession>
<feature type="transmembrane region" description="Helical" evidence="12">
    <location>
        <begin position="177"/>
        <end position="196"/>
    </location>
</feature>
<dbReference type="PANTHER" id="PTHR30485">
    <property type="entry name" value="NI/FE-HYDROGENASE 1 B-TYPE CYTOCHROME SUBUNIT"/>
    <property type="match status" value="1"/>
</dbReference>
<dbReference type="GO" id="GO:0005886">
    <property type="term" value="C:plasma membrane"/>
    <property type="evidence" value="ECO:0007669"/>
    <property type="project" value="UniProtKB-SubCell"/>
</dbReference>
<keyword evidence="9 12" id="KW-1133">Transmembrane helix</keyword>
<feature type="transmembrane region" description="Helical" evidence="12">
    <location>
        <begin position="20"/>
        <end position="45"/>
    </location>
</feature>
<evidence type="ECO:0000256" key="9">
    <source>
        <dbReference type="ARBA" id="ARBA00022989"/>
    </source>
</evidence>
<evidence type="ECO:0000256" key="11">
    <source>
        <dbReference type="ARBA" id="ARBA00023136"/>
    </source>
</evidence>
<feature type="domain" description="Cytochrome b561 bacterial/Ni-hydrogenase" evidence="13">
    <location>
        <begin position="12"/>
        <end position="211"/>
    </location>
</feature>
<comment type="subcellular location">
    <subcellularLocation>
        <location evidence="1">Cell membrane</location>
        <topology evidence="1">Multi-pass membrane protein</topology>
    </subcellularLocation>
</comment>
<dbReference type="InterPro" id="IPR051542">
    <property type="entry name" value="Hydrogenase_cytochrome"/>
</dbReference>
<evidence type="ECO:0000256" key="8">
    <source>
        <dbReference type="ARBA" id="ARBA00022982"/>
    </source>
</evidence>
<dbReference type="PANTHER" id="PTHR30485:SF0">
    <property type="entry name" value="NI_FE-HYDROGENASE 1 B-TYPE CYTOCHROME SUBUNIT-RELATED"/>
    <property type="match status" value="1"/>
</dbReference>
<dbReference type="PROSITE" id="PS00882">
    <property type="entry name" value="NI_HGENASE_CYTB_1"/>
    <property type="match status" value="1"/>
</dbReference>
<keyword evidence="7" id="KW-0479">Metal-binding</keyword>
<gene>
    <name evidence="14" type="ORF">MNBD_NITROSPIRAE03-1507</name>
</gene>
<dbReference type="InterPro" id="IPR011577">
    <property type="entry name" value="Cyt_b561_bac/Ni-Hgenase"/>
</dbReference>
<dbReference type="GO" id="GO:0005506">
    <property type="term" value="F:iron ion binding"/>
    <property type="evidence" value="ECO:0007669"/>
    <property type="project" value="InterPro"/>
</dbReference>
<evidence type="ECO:0000313" key="14">
    <source>
        <dbReference type="EMBL" id="VAX34636.1"/>
    </source>
</evidence>
<evidence type="ECO:0000256" key="5">
    <source>
        <dbReference type="ARBA" id="ARBA00022617"/>
    </source>
</evidence>
<feature type="transmembrane region" description="Helical" evidence="12">
    <location>
        <begin position="57"/>
        <end position="78"/>
    </location>
</feature>
<evidence type="ECO:0000256" key="3">
    <source>
        <dbReference type="ARBA" id="ARBA00022448"/>
    </source>
</evidence>
<dbReference type="PRINTS" id="PR00161">
    <property type="entry name" value="NIHGNASECYTB"/>
</dbReference>
<dbReference type="SUPFAM" id="SSF81342">
    <property type="entry name" value="Transmembrane di-heme cytochromes"/>
    <property type="match status" value="1"/>
</dbReference>
<keyword evidence="10" id="KW-0408">Iron</keyword>
<evidence type="ECO:0000256" key="6">
    <source>
        <dbReference type="ARBA" id="ARBA00022692"/>
    </source>
</evidence>
<keyword evidence="5" id="KW-0349">Heme</keyword>
<dbReference type="Gene3D" id="1.20.950.20">
    <property type="entry name" value="Transmembrane di-heme cytochromes, Chain C"/>
    <property type="match status" value="1"/>
</dbReference>
<keyword evidence="4" id="KW-1003">Cell membrane</keyword>
<dbReference type="GO" id="GO:0009055">
    <property type="term" value="F:electron transfer activity"/>
    <property type="evidence" value="ECO:0007669"/>
    <property type="project" value="InterPro"/>
</dbReference>
<sequence length="221" mass="25805">MQQAERTRVYAWEFPVRLTHWINVLCVISLSITGFYIGNPFMYAVSSKEYIMGWMRFIHFVTAYTLMMSIIVRIYWAFAGNKYASWRAWLPLTGRQWKEIGQSLKFYFFVSKKPPKAVGHTAFAGIVYFFIFSLFIFEIISGFALYSLSHQGVLWTVLGGWLTGVMHLQTIRLYHHLVMYVIAVFVLAHIYIAWYLDLKDRNGLVGSIFSGDKFIAGKEWE</sequence>
<evidence type="ECO:0000256" key="2">
    <source>
        <dbReference type="ARBA" id="ARBA00008622"/>
    </source>
</evidence>
<evidence type="ECO:0000256" key="1">
    <source>
        <dbReference type="ARBA" id="ARBA00004651"/>
    </source>
</evidence>
<feature type="transmembrane region" description="Helical" evidence="12">
    <location>
        <begin position="122"/>
        <end position="146"/>
    </location>
</feature>
<keyword evidence="8" id="KW-0249">Electron transport</keyword>
<dbReference type="InterPro" id="IPR016174">
    <property type="entry name" value="Di-haem_cyt_TM"/>
</dbReference>
<evidence type="ECO:0000256" key="12">
    <source>
        <dbReference type="SAM" id="Phobius"/>
    </source>
</evidence>
<dbReference type="GO" id="GO:0022904">
    <property type="term" value="P:respiratory electron transport chain"/>
    <property type="evidence" value="ECO:0007669"/>
    <property type="project" value="InterPro"/>
</dbReference>
<dbReference type="NCBIfam" id="TIGR02125">
    <property type="entry name" value="CytB-hydogenase"/>
    <property type="match status" value="1"/>
</dbReference>
<dbReference type="GO" id="GO:0020037">
    <property type="term" value="F:heme binding"/>
    <property type="evidence" value="ECO:0007669"/>
    <property type="project" value="TreeGrafter"/>
</dbReference>
<dbReference type="EMBL" id="UOGI01000360">
    <property type="protein sequence ID" value="VAX34636.1"/>
    <property type="molecule type" value="Genomic_DNA"/>
</dbReference>
<name>A0A3B1CVK8_9ZZZZ</name>
<dbReference type="AlphaFoldDB" id="A0A3B1CVK8"/>
<keyword evidence="11 12" id="KW-0472">Membrane</keyword>
<proteinExistence type="inferred from homology"/>
<feature type="transmembrane region" description="Helical" evidence="12">
    <location>
        <begin position="153"/>
        <end position="171"/>
    </location>
</feature>
<dbReference type="InterPro" id="IPR000516">
    <property type="entry name" value="Ni-dep_Hydgase_cyt-B"/>
</dbReference>
<protein>
    <recommendedName>
        <fullName evidence="13">Cytochrome b561 bacterial/Ni-hydrogenase domain-containing protein</fullName>
    </recommendedName>
</protein>
<organism evidence="14">
    <name type="scientific">hydrothermal vent metagenome</name>
    <dbReference type="NCBI Taxonomy" id="652676"/>
    <lineage>
        <taxon>unclassified sequences</taxon>
        <taxon>metagenomes</taxon>
        <taxon>ecological metagenomes</taxon>
    </lineage>
</organism>
<dbReference type="Pfam" id="PF01292">
    <property type="entry name" value="Ni_hydr_CYTB"/>
    <property type="match status" value="1"/>
</dbReference>
<keyword evidence="3" id="KW-0813">Transport</keyword>
<evidence type="ECO:0000256" key="10">
    <source>
        <dbReference type="ARBA" id="ARBA00023004"/>
    </source>
</evidence>
<reference evidence="14" key="1">
    <citation type="submission" date="2018-06" db="EMBL/GenBank/DDBJ databases">
        <authorList>
            <person name="Zhirakovskaya E."/>
        </authorList>
    </citation>
    <scope>NUCLEOTIDE SEQUENCE</scope>
</reference>
<comment type="similarity">
    <text evidence="2">Belongs to the HupC/HyaC/HydC family.</text>
</comment>
<evidence type="ECO:0000256" key="4">
    <source>
        <dbReference type="ARBA" id="ARBA00022475"/>
    </source>
</evidence>
<evidence type="ECO:0000259" key="13">
    <source>
        <dbReference type="Pfam" id="PF01292"/>
    </source>
</evidence>
<keyword evidence="6 12" id="KW-0812">Transmembrane</keyword>